<gene>
    <name evidence="9 12" type="primary">lspA</name>
    <name evidence="12" type="ORF">E3T47_10275</name>
</gene>
<feature type="region of interest" description="Disordered" evidence="11">
    <location>
        <begin position="237"/>
        <end position="262"/>
    </location>
</feature>
<evidence type="ECO:0000256" key="11">
    <source>
        <dbReference type="SAM" id="MobiDB-lite"/>
    </source>
</evidence>
<dbReference type="NCBIfam" id="TIGR00077">
    <property type="entry name" value="lspA"/>
    <property type="match status" value="1"/>
</dbReference>
<feature type="active site" evidence="9">
    <location>
        <position position="129"/>
    </location>
</feature>
<comment type="similarity">
    <text evidence="1 9 10">Belongs to the peptidase A8 family.</text>
</comment>
<dbReference type="RefSeq" id="WP_134555976.1">
    <property type="nucleotide sequence ID" value="NZ_SOHK01000015.1"/>
</dbReference>
<comment type="catalytic activity">
    <reaction evidence="9">
        <text>Release of signal peptides from bacterial membrane prolipoproteins. Hydrolyzes -Xaa-Yaa-Zaa-|-(S,diacylglyceryl)Cys-, in which Xaa is hydrophobic (preferably Leu), and Yaa (Ala or Ser) and Zaa (Gly or Ala) have small, neutral side chains.</text>
        <dbReference type="EC" id="3.4.23.36"/>
    </reaction>
</comment>
<feature type="transmembrane region" description="Helical" evidence="9">
    <location>
        <begin position="62"/>
        <end position="88"/>
    </location>
</feature>
<comment type="subcellular location">
    <subcellularLocation>
        <location evidence="9">Cell membrane</location>
        <topology evidence="9">Multi-pass membrane protein</topology>
    </subcellularLocation>
</comment>
<keyword evidence="6 9" id="KW-0378">Hydrolase</keyword>
<reference evidence="12 13" key="1">
    <citation type="submission" date="2019-03" db="EMBL/GenBank/DDBJ databases">
        <title>Genomics of glacier-inhabiting Cryobacterium strains.</title>
        <authorList>
            <person name="Liu Q."/>
            <person name="Xin Y.-H."/>
        </authorList>
    </citation>
    <scope>NUCLEOTIDE SEQUENCE [LARGE SCALE GENOMIC DNA]</scope>
    <source>
        <strain evidence="12 13">Sr36</strain>
    </source>
</reference>
<comment type="caution">
    <text evidence="12">The sequence shown here is derived from an EMBL/GenBank/DDBJ whole genome shotgun (WGS) entry which is preliminary data.</text>
</comment>
<evidence type="ECO:0000256" key="6">
    <source>
        <dbReference type="ARBA" id="ARBA00022801"/>
    </source>
</evidence>
<keyword evidence="5 9" id="KW-0064">Aspartyl protease</keyword>
<dbReference type="HAMAP" id="MF_00161">
    <property type="entry name" value="LspA"/>
    <property type="match status" value="1"/>
</dbReference>
<feature type="transmembrane region" description="Helical" evidence="9">
    <location>
        <begin position="95"/>
        <end position="113"/>
    </location>
</feature>
<keyword evidence="4 9" id="KW-0812">Transmembrane</keyword>
<proteinExistence type="inferred from homology"/>
<keyword evidence="13" id="KW-1185">Reference proteome</keyword>
<evidence type="ECO:0000256" key="9">
    <source>
        <dbReference type="HAMAP-Rule" id="MF_00161"/>
    </source>
</evidence>
<dbReference type="InterPro" id="IPR001872">
    <property type="entry name" value="Peptidase_A8"/>
</dbReference>
<accession>A0A4R9ALJ2</accession>
<keyword evidence="7 9" id="KW-1133">Transmembrane helix</keyword>
<evidence type="ECO:0000256" key="10">
    <source>
        <dbReference type="RuleBase" id="RU004181"/>
    </source>
</evidence>
<dbReference type="Pfam" id="PF01252">
    <property type="entry name" value="Peptidase_A8"/>
    <property type="match status" value="1"/>
</dbReference>
<evidence type="ECO:0000256" key="3">
    <source>
        <dbReference type="ARBA" id="ARBA00022670"/>
    </source>
</evidence>
<evidence type="ECO:0000256" key="1">
    <source>
        <dbReference type="ARBA" id="ARBA00006139"/>
    </source>
</evidence>
<dbReference type="GO" id="GO:0006508">
    <property type="term" value="P:proteolysis"/>
    <property type="evidence" value="ECO:0007669"/>
    <property type="project" value="UniProtKB-KW"/>
</dbReference>
<evidence type="ECO:0000256" key="4">
    <source>
        <dbReference type="ARBA" id="ARBA00022692"/>
    </source>
</evidence>
<comment type="pathway">
    <text evidence="9">Protein modification; lipoprotein biosynthesis (signal peptide cleavage).</text>
</comment>
<comment type="caution">
    <text evidence="9">Lacks conserved residue(s) required for the propagation of feature annotation.</text>
</comment>
<protein>
    <recommendedName>
        <fullName evidence="9">Lipoprotein signal peptidase</fullName>
        <ecNumber evidence="9">3.4.23.36</ecNumber>
    </recommendedName>
    <alternativeName>
        <fullName evidence="9">Prolipoprotein signal peptidase</fullName>
    </alternativeName>
    <alternativeName>
        <fullName evidence="9">Signal peptidase II</fullName>
        <shortName evidence="9">SPase II</shortName>
    </alternativeName>
</protein>
<comment type="function">
    <text evidence="9">This protein specifically catalyzes the removal of signal peptides from prolipoproteins.</text>
</comment>
<evidence type="ECO:0000313" key="13">
    <source>
        <dbReference type="Proteomes" id="UP000298154"/>
    </source>
</evidence>
<evidence type="ECO:0000313" key="12">
    <source>
        <dbReference type="EMBL" id="TFD65222.1"/>
    </source>
</evidence>
<dbReference type="GO" id="GO:0005886">
    <property type="term" value="C:plasma membrane"/>
    <property type="evidence" value="ECO:0007669"/>
    <property type="project" value="UniProtKB-SubCell"/>
</dbReference>
<dbReference type="EMBL" id="SOHK01000015">
    <property type="protein sequence ID" value="TFD65222.1"/>
    <property type="molecule type" value="Genomic_DNA"/>
</dbReference>
<keyword evidence="8 9" id="KW-0472">Membrane</keyword>
<keyword evidence="2 9" id="KW-1003">Cell membrane</keyword>
<dbReference type="AlphaFoldDB" id="A0A4R9ALJ2"/>
<feature type="active site" evidence="9">
    <location>
        <position position="145"/>
    </location>
</feature>
<dbReference type="GO" id="GO:0004190">
    <property type="term" value="F:aspartic-type endopeptidase activity"/>
    <property type="evidence" value="ECO:0007669"/>
    <property type="project" value="UniProtKB-UniRule"/>
</dbReference>
<dbReference type="EC" id="3.4.23.36" evidence="9"/>
<dbReference type="PRINTS" id="PR00781">
    <property type="entry name" value="LIPOSIGPTASE"/>
</dbReference>
<dbReference type="PANTHER" id="PTHR33695:SF1">
    <property type="entry name" value="LIPOPROTEIN SIGNAL PEPTIDASE"/>
    <property type="match status" value="1"/>
</dbReference>
<organism evidence="12 13">
    <name type="scientific">Cryobacterium ruanii</name>
    <dbReference type="NCBI Taxonomy" id="1259197"/>
    <lineage>
        <taxon>Bacteria</taxon>
        <taxon>Bacillati</taxon>
        <taxon>Actinomycetota</taxon>
        <taxon>Actinomycetes</taxon>
        <taxon>Micrococcales</taxon>
        <taxon>Microbacteriaceae</taxon>
        <taxon>Cryobacterium</taxon>
    </lineage>
</organism>
<evidence type="ECO:0000256" key="8">
    <source>
        <dbReference type="ARBA" id="ARBA00023136"/>
    </source>
</evidence>
<feature type="transmembrane region" description="Helical" evidence="9">
    <location>
        <begin position="139"/>
        <end position="160"/>
    </location>
</feature>
<dbReference type="UniPathway" id="UPA00665"/>
<dbReference type="PANTHER" id="PTHR33695">
    <property type="entry name" value="LIPOPROTEIN SIGNAL PEPTIDASE"/>
    <property type="match status" value="1"/>
</dbReference>
<dbReference type="Proteomes" id="UP000298154">
    <property type="component" value="Unassembled WGS sequence"/>
</dbReference>
<dbReference type="OrthoDB" id="4308908at2"/>
<sequence length="262" mass="28307">MEPRARTKKRWRALIVLALVALGIYALDQYSKYLVVASMTEGSVIRVLNDLLQLHFVRNPGAAFSLASGSTWIFSIIAAAVVVFIFWFARRIRSLAWGFVFGLLLGGVLGNLTDRLLREPGFGVGHVVDFISTPWLLPAIYNVADMAIVTSMAIFMILTIRGIGLDGNKVVAVNKTAAVPDETAVPIETAMPIETAVLVETAVPIETAVLVETAVPIETAVLVETAVPLEIPLHQTDAVSPDTKTRDPLTRDRPAPGAEARP</sequence>
<evidence type="ECO:0000256" key="7">
    <source>
        <dbReference type="ARBA" id="ARBA00022989"/>
    </source>
</evidence>
<keyword evidence="3 9" id="KW-0645">Protease</keyword>
<evidence type="ECO:0000256" key="2">
    <source>
        <dbReference type="ARBA" id="ARBA00022475"/>
    </source>
</evidence>
<name>A0A4R9ALJ2_9MICO</name>
<feature type="compositionally biased region" description="Basic and acidic residues" evidence="11">
    <location>
        <begin position="243"/>
        <end position="262"/>
    </location>
</feature>
<evidence type="ECO:0000256" key="5">
    <source>
        <dbReference type="ARBA" id="ARBA00022750"/>
    </source>
</evidence>